<reference evidence="2 3" key="1">
    <citation type="submission" date="2017-06" db="EMBL/GenBank/DDBJ databases">
        <title>Genome of Fusarium nygamai isolate CS10214.</title>
        <authorList>
            <person name="Gardiner D.M."/>
            <person name="Obanor F."/>
            <person name="Kazan K."/>
        </authorList>
    </citation>
    <scope>NUCLEOTIDE SEQUENCE [LARGE SCALE GENOMIC DNA]</scope>
    <source>
        <strain evidence="2 3">CS10214</strain>
    </source>
</reference>
<comment type="caution">
    <text evidence="2">The sequence shown here is derived from an EMBL/GenBank/DDBJ whole genome shotgun (WGS) entry which is preliminary data.</text>
</comment>
<dbReference type="Proteomes" id="UP000236664">
    <property type="component" value="Unassembled WGS sequence"/>
</dbReference>
<gene>
    <name evidence="2" type="ORF">FNYG_07895</name>
</gene>
<name>A0A2K0W905_GIBNY</name>
<dbReference type="AlphaFoldDB" id="A0A2K0W905"/>
<accession>A0A2K0W905</accession>
<dbReference type="EMBL" id="MTQA01000099">
    <property type="protein sequence ID" value="PNP78753.1"/>
    <property type="molecule type" value="Genomic_DNA"/>
</dbReference>
<evidence type="ECO:0000256" key="1">
    <source>
        <dbReference type="SAM" id="MobiDB-lite"/>
    </source>
</evidence>
<sequence>MNKAKHASDPEETADIVPDHPLTGKAAEEDYQKQLALLEEQNKIRLEKARESQSSNS</sequence>
<evidence type="ECO:0000313" key="2">
    <source>
        <dbReference type="EMBL" id="PNP78753.1"/>
    </source>
</evidence>
<keyword evidence="3" id="KW-1185">Reference proteome</keyword>
<proteinExistence type="predicted"/>
<dbReference type="OrthoDB" id="5047780at2759"/>
<evidence type="ECO:0000313" key="3">
    <source>
        <dbReference type="Proteomes" id="UP000236664"/>
    </source>
</evidence>
<feature type="region of interest" description="Disordered" evidence="1">
    <location>
        <begin position="1"/>
        <end position="26"/>
    </location>
</feature>
<protein>
    <submittedName>
        <fullName evidence="2">Uncharacterized protein</fullName>
    </submittedName>
</protein>
<organism evidence="2 3">
    <name type="scientific">Gibberella nygamai</name>
    <name type="common">Bean root rot disease fungus</name>
    <name type="synonym">Fusarium nygamai</name>
    <dbReference type="NCBI Taxonomy" id="42673"/>
    <lineage>
        <taxon>Eukaryota</taxon>
        <taxon>Fungi</taxon>
        <taxon>Dikarya</taxon>
        <taxon>Ascomycota</taxon>
        <taxon>Pezizomycotina</taxon>
        <taxon>Sordariomycetes</taxon>
        <taxon>Hypocreomycetidae</taxon>
        <taxon>Hypocreales</taxon>
        <taxon>Nectriaceae</taxon>
        <taxon>Fusarium</taxon>
        <taxon>Fusarium fujikuroi species complex</taxon>
    </lineage>
</organism>